<dbReference type="InterPro" id="IPR046342">
    <property type="entry name" value="CBS_dom_sf"/>
</dbReference>
<evidence type="ECO:0000256" key="8">
    <source>
        <dbReference type="ARBA" id="ARBA00063934"/>
    </source>
</evidence>
<evidence type="ECO:0000256" key="2">
    <source>
        <dbReference type="ARBA" id="ARBA00022448"/>
    </source>
</evidence>
<dbReference type="CDD" id="cd03295">
    <property type="entry name" value="ABC_OpuCA_Osmoprotection"/>
    <property type="match status" value="1"/>
</dbReference>
<dbReference type="PROSITE" id="PS51371">
    <property type="entry name" value="CBS"/>
    <property type="match status" value="2"/>
</dbReference>
<reference evidence="13 14" key="1">
    <citation type="submission" date="2016-06" db="EMBL/GenBank/DDBJ databases">
        <title>Domibacillus iocasae genome sequencing.</title>
        <authorList>
            <person name="Verma A."/>
            <person name="Pal Y."/>
            <person name="Ojha A.K."/>
            <person name="Krishnamurthi S."/>
        </authorList>
    </citation>
    <scope>NUCLEOTIDE SEQUENCE [LARGE SCALE GENOMIC DNA]</scope>
    <source>
        <strain evidence="13 14">DSM 29979</strain>
    </source>
</reference>
<dbReference type="NCBIfam" id="TIGR01186">
    <property type="entry name" value="proV"/>
    <property type="match status" value="1"/>
</dbReference>
<comment type="subunit">
    <text evidence="10">The complex is probably composed of two ATP-binding proteins, two transmembrane proteins and a solute-binding protein.</text>
</comment>
<comment type="similarity">
    <text evidence="1 10">Belongs to the ABC transporter superfamily.</text>
</comment>
<dbReference type="GO" id="GO:0031460">
    <property type="term" value="P:glycine betaine transport"/>
    <property type="evidence" value="ECO:0007669"/>
    <property type="project" value="InterPro"/>
</dbReference>
<keyword evidence="3" id="KW-0677">Repeat</keyword>
<protein>
    <recommendedName>
        <fullName evidence="10">Quaternary amine transport ATP-binding protein</fullName>
        <ecNumber evidence="10">7.6.2.9</ecNumber>
    </recommendedName>
</protein>
<keyword evidence="10" id="KW-0997">Cell inner membrane</keyword>
<dbReference type="PROSITE" id="PS50893">
    <property type="entry name" value="ABC_TRANSPORTER_2"/>
    <property type="match status" value="1"/>
</dbReference>
<evidence type="ECO:0000256" key="3">
    <source>
        <dbReference type="ARBA" id="ARBA00022737"/>
    </source>
</evidence>
<dbReference type="GO" id="GO:0005524">
    <property type="term" value="F:ATP binding"/>
    <property type="evidence" value="ECO:0007669"/>
    <property type="project" value="UniProtKB-UniRule"/>
</dbReference>
<proteinExistence type="inferred from homology"/>
<evidence type="ECO:0000256" key="5">
    <source>
        <dbReference type="ARBA" id="ARBA00022840"/>
    </source>
</evidence>
<keyword evidence="2 10" id="KW-0813">Transport</keyword>
<comment type="catalytic activity">
    <reaction evidence="7">
        <text>a quaternary ammonium(out) + ATP + H2O = a quaternary ammonium(in) + ADP + phosphate + H(+)</text>
        <dbReference type="Rhea" id="RHEA:11036"/>
        <dbReference type="ChEBI" id="CHEBI:15377"/>
        <dbReference type="ChEBI" id="CHEBI:15378"/>
        <dbReference type="ChEBI" id="CHEBI:30616"/>
        <dbReference type="ChEBI" id="CHEBI:35267"/>
        <dbReference type="ChEBI" id="CHEBI:43474"/>
        <dbReference type="ChEBI" id="CHEBI:456216"/>
        <dbReference type="EC" id="7.6.2.9"/>
    </reaction>
</comment>
<dbReference type="PANTHER" id="PTHR43117">
    <property type="entry name" value="OSMOPROTECTANT IMPORT ATP-BINDING PROTEIN OSMV"/>
    <property type="match status" value="1"/>
</dbReference>
<feature type="domain" description="CBS" evidence="12">
    <location>
        <begin position="315"/>
        <end position="371"/>
    </location>
</feature>
<dbReference type="Gene3D" id="3.40.50.300">
    <property type="entry name" value="P-loop containing nucleotide triphosphate hydrolases"/>
    <property type="match status" value="1"/>
</dbReference>
<dbReference type="SUPFAM" id="SSF52540">
    <property type="entry name" value="P-loop containing nucleoside triphosphate hydrolases"/>
    <property type="match status" value="1"/>
</dbReference>
<feature type="domain" description="CBS" evidence="12">
    <location>
        <begin position="255"/>
        <end position="312"/>
    </location>
</feature>
<dbReference type="GO" id="GO:0005886">
    <property type="term" value="C:plasma membrane"/>
    <property type="evidence" value="ECO:0007669"/>
    <property type="project" value="UniProtKB-SubCell"/>
</dbReference>
<dbReference type="SMART" id="SM00116">
    <property type="entry name" value="CBS"/>
    <property type="match status" value="2"/>
</dbReference>
<evidence type="ECO:0000259" key="11">
    <source>
        <dbReference type="PROSITE" id="PS50893"/>
    </source>
</evidence>
<dbReference type="InterPro" id="IPR000644">
    <property type="entry name" value="CBS_dom"/>
</dbReference>
<keyword evidence="10" id="KW-1003">Cell membrane</keyword>
<evidence type="ECO:0000256" key="1">
    <source>
        <dbReference type="ARBA" id="ARBA00005417"/>
    </source>
</evidence>
<feature type="domain" description="ABC transporter" evidence="11">
    <location>
        <begin position="2"/>
        <end position="237"/>
    </location>
</feature>
<name>A0A1E7DLL2_9BACI</name>
<dbReference type="Pfam" id="PF00571">
    <property type="entry name" value="CBS"/>
    <property type="match status" value="2"/>
</dbReference>
<dbReference type="SUPFAM" id="SSF54631">
    <property type="entry name" value="CBS-domain pair"/>
    <property type="match status" value="1"/>
</dbReference>
<evidence type="ECO:0000256" key="9">
    <source>
        <dbReference type="PROSITE-ProRule" id="PRU00703"/>
    </source>
</evidence>
<dbReference type="InterPro" id="IPR027417">
    <property type="entry name" value="P-loop_NTPase"/>
</dbReference>
<dbReference type="Gene3D" id="3.10.580.10">
    <property type="entry name" value="CBS-domain"/>
    <property type="match status" value="1"/>
</dbReference>
<comment type="subcellular location">
    <subcellularLocation>
        <location evidence="10">Cell inner membrane</location>
        <topology evidence="10">Peripheral membrane protein</topology>
    </subcellularLocation>
</comment>
<evidence type="ECO:0000256" key="7">
    <source>
        <dbReference type="ARBA" id="ARBA00052482"/>
    </source>
</evidence>
<dbReference type="SMART" id="SM00382">
    <property type="entry name" value="AAA"/>
    <property type="match status" value="1"/>
</dbReference>
<dbReference type="InterPro" id="IPR003593">
    <property type="entry name" value="AAA+_ATPase"/>
</dbReference>
<dbReference type="FunFam" id="3.40.50.300:FF:000425">
    <property type="entry name" value="Probable ABC transporter, ATP-binding subunit"/>
    <property type="match status" value="1"/>
</dbReference>
<evidence type="ECO:0000256" key="6">
    <source>
        <dbReference type="ARBA" id="ARBA00023122"/>
    </source>
</evidence>
<keyword evidence="4 10" id="KW-0547">Nucleotide-binding</keyword>
<dbReference type="PANTHER" id="PTHR43117:SF4">
    <property type="entry name" value="OSMOPROTECTANT IMPORT ATP-BINDING PROTEIN OSMV"/>
    <property type="match status" value="1"/>
</dbReference>
<evidence type="ECO:0000313" key="14">
    <source>
        <dbReference type="Proteomes" id="UP000095658"/>
    </source>
</evidence>
<dbReference type="InterPro" id="IPR003439">
    <property type="entry name" value="ABC_transporter-like_ATP-bd"/>
</dbReference>
<dbReference type="InterPro" id="IPR017871">
    <property type="entry name" value="ABC_transporter-like_CS"/>
</dbReference>
<dbReference type="PROSITE" id="PS00211">
    <property type="entry name" value="ABC_TRANSPORTER_1"/>
    <property type="match status" value="1"/>
</dbReference>
<dbReference type="STRING" id="1714016.BA724_12905"/>
<keyword evidence="10" id="KW-0472">Membrane</keyword>
<gene>
    <name evidence="13" type="ORF">BA724_12905</name>
</gene>
<dbReference type="RefSeq" id="WP_069939753.1">
    <property type="nucleotide sequence ID" value="NZ_MAMP01000024.1"/>
</dbReference>
<evidence type="ECO:0000259" key="12">
    <source>
        <dbReference type="PROSITE" id="PS51371"/>
    </source>
</evidence>
<dbReference type="GO" id="GO:0006865">
    <property type="term" value="P:amino acid transport"/>
    <property type="evidence" value="ECO:0007669"/>
    <property type="project" value="UniProtKB-UniRule"/>
</dbReference>
<dbReference type="Pfam" id="PF00005">
    <property type="entry name" value="ABC_tran"/>
    <property type="match status" value="1"/>
</dbReference>
<dbReference type="EC" id="7.6.2.9" evidence="10"/>
<organism evidence="13 14">
    <name type="scientific">Domibacillus iocasae</name>
    <dbReference type="NCBI Taxonomy" id="1714016"/>
    <lineage>
        <taxon>Bacteria</taxon>
        <taxon>Bacillati</taxon>
        <taxon>Bacillota</taxon>
        <taxon>Bacilli</taxon>
        <taxon>Bacillales</taxon>
        <taxon>Bacillaceae</taxon>
        <taxon>Domibacillus</taxon>
    </lineage>
</organism>
<evidence type="ECO:0000313" key="13">
    <source>
        <dbReference type="EMBL" id="OES43976.1"/>
    </source>
</evidence>
<dbReference type="InterPro" id="IPR005892">
    <property type="entry name" value="Gly-betaine_transp_ATP-bd"/>
</dbReference>
<accession>A0A1E7DLL2</accession>
<evidence type="ECO:0000256" key="10">
    <source>
        <dbReference type="RuleBase" id="RU369116"/>
    </source>
</evidence>
<comment type="caution">
    <text evidence="13">The sequence shown here is derived from an EMBL/GenBank/DDBJ whole genome shotgun (WGS) entry which is preliminary data.</text>
</comment>
<evidence type="ECO:0000256" key="4">
    <source>
        <dbReference type="ARBA" id="ARBA00022741"/>
    </source>
</evidence>
<dbReference type="Proteomes" id="UP000095658">
    <property type="component" value="Unassembled WGS sequence"/>
</dbReference>
<dbReference type="GO" id="GO:0016887">
    <property type="term" value="F:ATP hydrolysis activity"/>
    <property type="evidence" value="ECO:0007669"/>
    <property type="project" value="UniProtKB-UniRule"/>
</dbReference>
<keyword evidence="5 10" id="KW-0067">ATP-binding</keyword>
<dbReference type="GO" id="GO:0015418">
    <property type="term" value="F:ABC-type quaternary ammonium compound transporting activity"/>
    <property type="evidence" value="ECO:0007669"/>
    <property type="project" value="UniProtKB-EC"/>
</dbReference>
<dbReference type="EMBL" id="MAMP01000024">
    <property type="protein sequence ID" value="OES43976.1"/>
    <property type="molecule type" value="Genomic_DNA"/>
</dbReference>
<dbReference type="AlphaFoldDB" id="A0A1E7DLL2"/>
<sequence length="371" mass="41989">MIEFKEVSKKYADGFEALKQINLKVETGELFVLIGPSGCGKTTTMKMINRLIDPSSGSITIDGKSISKINPVRLRRDIGYVIQQIGLMPHMTIKENVGLVPKLKKWEEVKYTEKVNELMELVGLDPSVFGDRYPAELSGGQQQRIGVIRAMAAEPNIILMDEPFSALDPISREQLQDELVRLQSEIKKTIVFVTHDMDEALKIADRICIMQEGVVVQLDTPERILRHPANDFVRQFIGEDRMQQDSLSLPPLELLMTSPITASPERGVAAALKMMRQKRVDSLILVDNQRRYQGVVGIWDLQKSYINEEITLRDIEKVEVPVINNLEDPETALEMINQSPISFIIVTDEENRVQGIINRASIVRHISNQFV</sequence>
<keyword evidence="14" id="KW-1185">Reference proteome</keyword>
<comment type="subunit">
    <text evidence="8">The complex is composed of two ATP-binding proteins (OpuCA), two transmembrane proteins (OpuCB and OpuCD) and a solute-binding protein (OpuCC).</text>
</comment>
<keyword evidence="6 9" id="KW-0129">CBS domain</keyword>
<dbReference type="OrthoDB" id="9802264at2"/>